<comment type="caution">
    <text evidence="10">The sequence shown here is derived from an EMBL/GenBank/DDBJ whole genome shotgun (WGS) entry which is preliminary data.</text>
</comment>
<dbReference type="CDD" id="cd05574">
    <property type="entry name" value="STKc_phototropin_like"/>
    <property type="match status" value="1"/>
</dbReference>
<evidence type="ECO:0000256" key="4">
    <source>
        <dbReference type="ARBA" id="ARBA00022679"/>
    </source>
</evidence>
<sequence>MPSLNAKSVIGGITNSNSTNSNSNNSNSNSNSSSSGNGNSHFPQKLKNFFRINNSSDSNNSGSGGHHEKSEKPGVLSLRTDSSGNTGSGSNGHHGNGTGKTGGFRQSKFFSVGRLRSQTVASEGNILEESLSPTALANPYFAHQGQPGIRHHNEGSQPPSPPDTPSLKVLAANGAGSPGAGQAANAAAAAANGERTTTASKEELARKLRRVASAPNAQGLFNKGAAAANAVANGGPLPNNGFIVGGKDSDERPQTAELGKEPVVMMKNSSGLSLVDAKKMAAGFHSLSSSPALVNDIASGSAGGIVVDKDVLGALPPPGRSPLAFRRTYSSNSIKVRDVEVGPQSFDKIKLIGKGDVGKVYLVREKKSSRLYAMKVLSKKEMIKRNKIKRALAEQEILATSNHPFIVTLYHSFQSEDYLYLCMEYCSGGEFFRALQTRPGKCIPEDDARFYAAEVTAALEYLHLMGFIYRDLKPENILLHQSGHIMLSDFDLSKQSDTGGKPTMIIGKNGASTSSLPTIDTKSCIANFRTNSFVGTEEYIAPEVIKGSGHTSAVDWWTLGILIYEMLYGTTPFKGKNRNATFANILREEIPFPDHAGAPQISNLCKSLIRKLLIKDENRRLGARAGASDIKGHPFFRTTQWALIRHMKPPIVPNQGKAIDTLNFRNVKESESVDISGSRPMKLKGVPLDSGLSTPGNEIVVDPFEEFNSVTLHHDGDDEHSYDRS</sequence>
<keyword evidence="6 10" id="KW-0418">Kinase</keyword>
<evidence type="ECO:0000256" key="3">
    <source>
        <dbReference type="ARBA" id="ARBA00022527"/>
    </source>
</evidence>
<evidence type="ECO:0000256" key="8">
    <source>
        <dbReference type="SAM" id="MobiDB-lite"/>
    </source>
</evidence>
<reference evidence="10 11" key="1">
    <citation type="journal article" date="2024" name="IMA Fungus">
        <title>IMA Genome - F19 : A genome assembly and annotation guide to empower mycologists, including annotated draft genome sequences of Ceratocystis pirilliformis, Diaporthe australafricana, Fusarium ophioides, Paecilomyces lecythidis, and Sporothrix stenoceras.</title>
        <authorList>
            <person name="Aylward J."/>
            <person name="Wilson A.M."/>
            <person name="Visagie C.M."/>
            <person name="Spraker J."/>
            <person name="Barnes I."/>
            <person name="Buitendag C."/>
            <person name="Ceriani C."/>
            <person name="Del Mar Angel L."/>
            <person name="du Plessis D."/>
            <person name="Fuchs T."/>
            <person name="Gasser K."/>
            <person name="Kramer D."/>
            <person name="Li W."/>
            <person name="Munsamy K."/>
            <person name="Piso A."/>
            <person name="Price J.L."/>
            <person name="Sonnekus B."/>
            <person name="Thomas C."/>
            <person name="van der Nest A."/>
            <person name="van Dijk A."/>
            <person name="van Heerden A."/>
            <person name="van Vuuren N."/>
            <person name="Yilmaz N."/>
            <person name="Duong T.A."/>
            <person name="van der Merwe N.A."/>
            <person name="Wingfield M.J."/>
            <person name="Wingfield B.D."/>
        </authorList>
    </citation>
    <scope>NUCLEOTIDE SEQUENCE [LARGE SCALE GENOMIC DNA]</scope>
    <source>
        <strain evidence="10 11">CMW 5346</strain>
    </source>
</reference>
<dbReference type="SMART" id="SM00220">
    <property type="entry name" value="S_TKc"/>
    <property type="match status" value="1"/>
</dbReference>
<accession>A0ABR3ZL42</accession>
<dbReference type="EC" id="2.7.11.1" evidence="2"/>
<gene>
    <name evidence="10" type="primary">NRC2</name>
    <name evidence="10" type="ORF">Sste5346_001853</name>
</gene>
<comment type="similarity">
    <text evidence="1">Belongs to the protein kinase superfamily. AGC Ser/Thr protein kinase family.</text>
</comment>
<evidence type="ECO:0000259" key="9">
    <source>
        <dbReference type="PROSITE" id="PS50011"/>
    </source>
</evidence>
<dbReference type="InterPro" id="IPR008271">
    <property type="entry name" value="Ser/Thr_kinase_AS"/>
</dbReference>
<keyword evidence="4" id="KW-0808">Transferase</keyword>
<evidence type="ECO:0000313" key="10">
    <source>
        <dbReference type="EMBL" id="KAL1901448.1"/>
    </source>
</evidence>
<proteinExistence type="inferred from homology"/>
<feature type="compositionally biased region" description="Gly residues" evidence="8">
    <location>
        <begin position="86"/>
        <end position="102"/>
    </location>
</feature>
<dbReference type="Pfam" id="PF00069">
    <property type="entry name" value="Pkinase"/>
    <property type="match status" value="1"/>
</dbReference>
<dbReference type="SUPFAM" id="SSF56112">
    <property type="entry name" value="Protein kinase-like (PK-like)"/>
    <property type="match status" value="1"/>
</dbReference>
<dbReference type="InterPro" id="IPR000719">
    <property type="entry name" value="Prot_kinase_dom"/>
</dbReference>
<evidence type="ECO:0000256" key="7">
    <source>
        <dbReference type="ARBA" id="ARBA00022840"/>
    </source>
</evidence>
<evidence type="ECO:0000256" key="5">
    <source>
        <dbReference type="ARBA" id="ARBA00022741"/>
    </source>
</evidence>
<evidence type="ECO:0000256" key="6">
    <source>
        <dbReference type="ARBA" id="ARBA00022777"/>
    </source>
</evidence>
<dbReference type="EMBL" id="JAWCUI010000007">
    <property type="protein sequence ID" value="KAL1901448.1"/>
    <property type="molecule type" value="Genomic_DNA"/>
</dbReference>
<organism evidence="10 11">
    <name type="scientific">Sporothrix stenoceras</name>
    <dbReference type="NCBI Taxonomy" id="5173"/>
    <lineage>
        <taxon>Eukaryota</taxon>
        <taxon>Fungi</taxon>
        <taxon>Dikarya</taxon>
        <taxon>Ascomycota</taxon>
        <taxon>Pezizomycotina</taxon>
        <taxon>Sordariomycetes</taxon>
        <taxon>Sordariomycetidae</taxon>
        <taxon>Ophiostomatales</taxon>
        <taxon>Ophiostomataceae</taxon>
        <taxon>Sporothrix</taxon>
    </lineage>
</organism>
<feature type="compositionally biased region" description="Low complexity" evidence="8">
    <location>
        <begin position="14"/>
        <end position="40"/>
    </location>
</feature>
<dbReference type="Proteomes" id="UP001583186">
    <property type="component" value="Unassembled WGS sequence"/>
</dbReference>
<keyword evidence="3 10" id="KW-0723">Serine/threonine-protein kinase</keyword>
<protein>
    <recommendedName>
        <fullName evidence="2">non-specific serine/threonine protein kinase</fullName>
        <ecNumber evidence="2">2.7.11.1</ecNumber>
    </recommendedName>
</protein>
<keyword evidence="11" id="KW-1185">Reference proteome</keyword>
<evidence type="ECO:0000256" key="1">
    <source>
        <dbReference type="ARBA" id="ARBA00009903"/>
    </source>
</evidence>
<dbReference type="PROSITE" id="PS00108">
    <property type="entry name" value="PROTEIN_KINASE_ST"/>
    <property type="match status" value="1"/>
</dbReference>
<dbReference type="InterPro" id="IPR011009">
    <property type="entry name" value="Kinase-like_dom_sf"/>
</dbReference>
<dbReference type="PANTHER" id="PTHR45637">
    <property type="entry name" value="FLIPPASE KINASE 1-RELATED"/>
    <property type="match status" value="1"/>
</dbReference>
<evidence type="ECO:0000256" key="2">
    <source>
        <dbReference type="ARBA" id="ARBA00012513"/>
    </source>
</evidence>
<feature type="region of interest" description="Disordered" evidence="8">
    <location>
        <begin position="1"/>
        <end position="105"/>
    </location>
</feature>
<feature type="region of interest" description="Disordered" evidence="8">
    <location>
        <begin position="139"/>
        <end position="185"/>
    </location>
</feature>
<dbReference type="Gene3D" id="1.10.510.10">
    <property type="entry name" value="Transferase(Phosphotransferase) domain 1"/>
    <property type="match status" value="1"/>
</dbReference>
<keyword evidence="5" id="KW-0547">Nucleotide-binding</keyword>
<dbReference type="GO" id="GO:0004674">
    <property type="term" value="F:protein serine/threonine kinase activity"/>
    <property type="evidence" value="ECO:0007669"/>
    <property type="project" value="UniProtKB-KW"/>
</dbReference>
<dbReference type="PROSITE" id="PS50011">
    <property type="entry name" value="PROTEIN_KINASE_DOM"/>
    <property type="match status" value="1"/>
</dbReference>
<name>A0ABR3ZL42_9PEZI</name>
<feature type="compositionally biased region" description="Low complexity" evidence="8">
    <location>
        <begin position="171"/>
        <end position="185"/>
    </location>
</feature>
<dbReference type="Gene3D" id="3.30.200.20">
    <property type="entry name" value="Phosphorylase Kinase, domain 1"/>
    <property type="match status" value="1"/>
</dbReference>
<evidence type="ECO:0000313" key="11">
    <source>
        <dbReference type="Proteomes" id="UP001583186"/>
    </source>
</evidence>
<feature type="domain" description="Protein kinase" evidence="9">
    <location>
        <begin position="346"/>
        <end position="636"/>
    </location>
</feature>
<keyword evidence="7" id="KW-0067">ATP-binding</keyword>